<reference evidence="1 2" key="1">
    <citation type="submission" date="2019-05" db="EMBL/GenBank/DDBJ databases">
        <title>Another draft genome of Portunus trituberculatus and its Hox gene families provides insights of decapod evolution.</title>
        <authorList>
            <person name="Jeong J.-H."/>
            <person name="Song I."/>
            <person name="Kim S."/>
            <person name="Choi T."/>
            <person name="Kim D."/>
            <person name="Ryu S."/>
            <person name="Kim W."/>
        </authorList>
    </citation>
    <scope>NUCLEOTIDE SEQUENCE [LARGE SCALE GENOMIC DNA]</scope>
    <source>
        <tissue evidence="1">Muscle</tissue>
    </source>
</reference>
<dbReference type="EMBL" id="VSRR010000161">
    <property type="protein sequence ID" value="MPC11402.1"/>
    <property type="molecule type" value="Genomic_DNA"/>
</dbReference>
<keyword evidence="2" id="KW-1185">Reference proteome</keyword>
<gene>
    <name evidence="1" type="ORF">E2C01_004067</name>
</gene>
<sequence>MWRVQVVGSSRDTLNLGMSVMVRWSMSNGAALVFHDKPKAAHEHDTQLLSCRAVKTHTLRQDSVTKAATPGW</sequence>
<comment type="caution">
    <text evidence="1">The sequence shown here is derived from an EMBL/GenBank/DDBJ whole genome shotgun (WGS) entry which is preliminary data.</text>
</comment>
<evidence type="ECO:0000313" key="1">
    <source>
        <dbReference type="EMBL" id="MPC11402.1"/>
    </source>
</evidence>
<organism evidence="1 2">
    <name type="scientific">Portunus trituberculatus</name>
    <name type="common">Swimming crab</name>
    <name type="synonym">Neptunus trituberculatus</name>
    <dbReference type="NCBI Taxonomy" id="210409"/>
    <lineage>
        <taxon>Eukaryota</taxon>
        <taxon>Metazoa</taxon>
        <taxon>Ecdysozoa</taxon>
        <taxon>Arthropoda</taxon>
        <taxon>Crustacea</taxon>
        <taxon>Multicrustacea</taxon>
        <taxon>Malacostraca</taxon>
        <taxon>Eumalacostraca</taxon>
        <taxon>Eucarida</taxon>
        <taxon>Decapoda</taxon>
        <taxon>Pleocyemata</taxon>
        <taxon>Brachyura</taxon>
        <taxon>Eubrachyura</taxon>
        <taxon>Portunoidea</taxon>
        <taxon>Portunidae</taxon>
        <taxon>Portuninae</taxon>
        <taxon>Portunus</taxon>
    </lineage>
</organism>
<proteinExistence type="predicted"/>
<dbReference type="AlphaFoldDB" id="A0A5B7CNW8"/>
<dbReference type="Proteomes" id="UP000324222">
    <property type="component" value="Unassembled WGS sequence"/>
</dbReference>
<name>A0A5B7CNW8_PORTR</name>
<accession>A0A5B7CNW8</accession>
<evidence type="ECO:0000313" key="2">
    <source>
        <dbReference type="Proteomes" id="UP000324222"/>
    </source>
</evidence>
<protein>
    <submittedName>
        <fullName evidence="1">Uncharacterized protein</fullName>
    </submittedName>
</protein>